<dbReference type="AlphaFoldDB" id="A0AAD1BKI3"/>
<proteinExistence type="predicted"/>
<gene>
    <name evidence="1" type="ORF">PI172_2225</name>
</gene>
<reference evidence="1 2" key="1">
    <citation type="submission" date="2015-07" db="EMBL/GenBank/DDBJ databases">
        <title>Complete genome sequence of Prevotella intermedia strain 17-2.</title>
        <authorList>
            <person name="Nambu T."/>
        </authorList>
    </citation>
    <scope>NUCLEOTIDE SEQUENCE [LARGE SCALE GENOMIC DNA]</scope>
    <source>
        <strain evidence="1 2">17-2</strain>
    </source>
</reference>
<sequence length="41" mass="5235">MRRKQKYLVRLMKVFDIFHYEYTAIGKEFIKFRFFGYFVDC</sequence>
<protein>
    <submittedName>
        <fullName evidence="1">Uncharacterized protein</fullName>
    </submittedName>
</protein>
<dbReference type="Proteomes" id="UP000067008">
    <property type="component" value="Chromosome 1"/>
</dbReference>
<organism evidence="1 2">
    <name type="scientific">Prevotella intermedia</name>
    <dbReference type="NCBI Taxonomy" id="28131"/>
    <lineage>
        <taxon>Bacteria</taxon>
        <taxon>Pseudomonadati</taxon>
        <taxon>Bacteroidota</taxon>
        <taxon>Bacteroidia</taxon>
        <taxon>Bacteroidales</taxon>
        <taxon>Prevotellaceae</taxon>
        <taxon>Prevotella</taxon>
    </lineage>
</organism>
<evidence type="ECO:0000313" key="1">
    <source>
        <dbReference type="EMBL" id="BAR96953.1"/>
    </source>
</evidence>
<accession>A0AAD1BKI3</accession>
<dbReference type="EMBL" id="AP014926">
    <property type="protein sequence ID" value="BAR96953.1"/>
    <property type="molecule type" value="Genomic_DNA"/>
</dbReference>
<evidence type="ECO:0000313" key="2">
    <source>
        <dbReference type="Proteomes" id="UP000067008"/>
    </source>
</evidence>
<name>A0AAD1BKI3_PREIN</name>